<dbReference type="InterPro" id="IPR013783">
    <property type="entry name" value="Ig-like_fold"/>
</dbReference>
<feature type="transmembrane region" description="Helical" evidence="5">
    <location>
        <begin position="512"/>
        <end position="531"/>
    </location>
</feature>
<keyword evidence="8" id="KW-1185">Reference proteome</keyword>
<dbReference type="InterPro" id="IPR003599">
    <property type="entry name" value="Ig_sub"/>
</dbReference>
<keyword evidence="5" id="KW-0472">Membrane</keyword>
<evidence type="ECO:0000256" key="5">
    <source>
        <dbReference type="SAM" id="Phobius"/>
    </source>
</evidence>
<gene>
    <name evidence="9" type="primary">LOC101656618</name>
</gene>
<sequence length="568" mass="62067">MEPPSVTPSKGHSSWQGTLLTVSLLLSWSPPTAAQLTLESMPRAVAEGQDVLLLNPSRAVALVYSWYKGDSIEPKDLIVSYVLDTGETTHGPAHTGREALSARGSLILHNVTLADAGTYTLHVRRTKGAPKKWTGQIHVFRKLPKPSIKSSSSNPVGDKDSVTLLCEPETQNTTSQWLINSQSLPDNSRLELSMDNRTLTIHTVTRNESGLYNCRTRNPVSSSHSDSFSLKVLYGPDTPTISPSAEHSSLGNNINLTCQAVSNSCAQYSWFINETSRQSTEQLFIPDSTVGDSGNYICRVHNPATALSRTTAKTITVSVKWLPGMASPKCLTKPSIRASNTTGIKTTGAVVFTCLTKHNGISISWFHDGERLQLTERMELSQDNSSLTINPVRVEDAGNYQCEVSNPGSANRSDSLTLTVEESLTKPSIKASNTTITENMGPVVFTCLTKHSGISISWFHDGERLRLTERMKLSQDNSSLTINPVRMEDAGNYQCDRSEGGLVVSAETIPRLVIAALVIVLLVVTLGYFLFRARTRRFLPHKVFPGDCVLSLCNHRLSPVMAPFLGEQ</sequence>
<dbReference type="SMART" id="SM00409">
    <property type="entry name" value="IG"/>
    <property type="match status" value="5"/>
</dbReference>
<dbReference type="InterPro" id="IPR003598">
    <property type="entry name" value="Ig_sub2"/>
</dbReference>
<evidence type="ECO:0000313" key="8">
    <source>
        <dbReference type="Proteomes" id="UP000694863"/>
    </source>
</evidence>
<dbReference type="RefSeq" id="XP_030742216.1">
    <property type="nucleotide sequence ID" value="XM_030886356.2"/>
</dbReference>
<feature type="signal peptide" evidence="6">
    <location>
        <begin position="1"/>
        <end position="34"/>
    </location>
</feature>
<comment type="similarity">
    <text evidence="4">Belongs to the immunoglobulin superfamily. CEA family.</text>
</comment>
<feature type="chain" id="PRO_5046372587" evidence="6">
    <location>
        <begin position="35"/>
        <end position="568"/>
    </location>
</feature>
<dbReference type="Pfam" id="PF07686">
    <property type="entry name" value="V-set"/>
    <property type="match status" value="1"/>
</dbReference>
<dbReference type="InterPro" id="IPR050831">
    <property type="entry name" value="CEA_cell_adhesion"/>
</dbReference>
<keyword evidence="2" id="KW-0325">Glycoprotein</keyword>
<dbReference type="Gene3D" id="2.60.40.10">
    <property type="entry name" value="Immunoglobulins"/>
    <property type="match status" value="5"/>
</dbReference>
<feature type="domain" description="Ig-like" evidence="7">
    <location>
        <begin position="236"/>
        <end position="316"/>
    </location>
</feature>
<name>A0ABM1VKM8_ECHTE</name>
<dbReference type="Pfam" id="PF13895">
    <property type="entry name" value="Ig_2"/>
    <property type="match status" value="1"/>
</dbReference>
<proteinExistence type="inferred from homology"/>
<dbReference type="SUPFAM" id="SSF48726">
    <property type="entry name" value="Immunoglobulin"/>
    <property type="match status" value="5"/>
</dbReference>
<feature type="domain" description="Ig-like" evidence="7">
    <location>
        <begin position="328"/>
        <end position="419"/>
    </location>
</feature>
<accession>A0ABM1VKM8</accession>
<feature type="domain" description="Ig-like" evidence="7">
    <location>
        <begin position="427"/>
        <end position="495"/>
    </location>
</feature>
<evidence type="ECO:0000256" key="4">
    <source>
        <dbReference type="ARBA" id="ARBA00038222"/>
    </source>
</evidence>
<organism evidence="8 9">
    <name type="scientific">Echinops telfairi</name>
    <name type="common">Lesser hedgehog tenrec</name>
    <dbReference type="NCBI Taxonomy" id="9371"/>
    <lineage>
        <taxon>Eukaryota</taxon>
        <taxon>Metazoa</taxon>
        <taxon>Chordata</taxon>
        <taxon>Craniata</taxon>
        <taxon>Vertebrata</taxon>
        <taxon>Euteleostomi</taxon>
        <taxon>Mammalia</taxon>
        <taxon>Eutheria</taxon>
        <taxon>Afrotheria</taxon>
        <taxon>Tenrecidae</taxon>
        <taxon>Tenrecinae</taxon>
        <taxon>Echinops</taxon>
    </lineage>
</organism>
<evidence type="ECO:0000256" key="1">
    <source>
        <dbReference type="ARBA" id="ARBA00022729"/>
    </source>
</evidence>
<dbReference type="PANTHER" id="PTHR44427:SF1">
    <property type="entry name" value="CARCINOEMBRYONIC ANTIGEN-RELATED CELL ADHESION MOLECULE 1"/>
    <property type="match status" value="1"/>
</dbReference>
<keyword evidence="5" id="KW-1133">Transmembrane helix</keyword>
<dbReference type="Pfam" id="PF13927">
    <property type="entry name" value="Ig_3"/>
    <property type="match status" value="3"/>
</dbReference>
<dbReference type="PANTHER" id="PTHR44427">
    <property type="entry name" value="CARCINOEMBRYONIC ANTIGEN-RELATED CELL ADHESION MOLECULE 19"/>
    <property type="match status" value="1"/>
</dbReference>
<dbReference type="PROSITE" id="PS50835">
    <property type="entry name" value="IG_LIKE"/>
    <property type="match status" value="4"/>
</dbReference>
<dbReference type="SMART" id="SM00406">
    <property type="entry name" value="IGv"/>
    <property type="match status" value="2"/>
</dbReference>
<feature type="domain" description="Ig-like" evidence="7">
    <location>
        <begin position="144"/>
        <end position="231"/>
    </location>
</feature>
<dbReference type="SMART" id="SM00408">
    <property type="entry name" value="IGc2"/>
    <property type="match status" value="5"/>
</dbReference>
<evidence type="ECO:0000256" key="2">
    <source>
        <dbReference type="ARBA" id="ARBA00023180"/>
    </source>
</evidence>
<dbReference type="Proteomes" id="UP000694863">
    <property type="component" value="Unplaced"/>
</dbReference>
<dbReference type="InterPro" id="IPR007110">
    <property type="entry name" value="Ig-like_dom"/>
</dbReference>
<evidence type="ECO:0000259" key="7">
    <source>
        <dbReference type="PROSITE" id="PS50835"/>
    </source>
</evidence>
<evidence type="ECO:0000256" key="3">
    <source>
        <dbReference type="ARBA" id="ARBA00023319"/>
    </source>
</evidence>
<dbReference type="InterPro" id="IPR036179">
    <property type="entry name" value="Ig-like_dom_sf"/>
</dbReference>
<evidence type="ECO:0000256" key="6">
    <source>
        <dbReference type="SAM" id="SignalP"/>
    </source>
</evidence>
<protein>
    <submittedName>
        <fullName evidence="9">Carcinoembryonic antigen-related cell adhesion molecule 6-like</fullName>
    </submittedName>
</protein>
<evidence type="ECO:0000313" key="9">
    <source>
        <dbReference type="RefSeq" id="XP_030742216.1"/>
    </source>
</evidence>
<reference evidence="9" key="1">
    <citation type="submission" date="2025-08" db="UniProtKB">
        <authorList>
            <consortium name="RefSeq"/>
        </authorList>
    </citation>
    <scope>IDENTIFICATION</scope>
</reference>
<dbReference type="GeneID" id="101656618"/>
<keyword evidence="3" id="KW-0393">Immunoglobulin domain</keyword>
<keyword evidence="1 6" id="KW-0732">Signal</keyword>
<dbReference type="InterPro" id="IPR013106">
    <property type="entry name" value="Ig_V-set"/>
</dbReference>
<keyword evidence="5" id="KW-0812">Transmembrane</keyword>